<protein>
    <recommendedName>
        <fullName evidence="2">Gamma carbonic anhydrase family protein</fullName>
    </recommendedName>
</protein>
<dbReference type="InterPro" id="IPR001451">
    <property type="entry name" value="Hexapep"/>
</dbReference>
<accession>A0A382E750</accession>
<gene>
    <name evidence="1" type="ORF">METZ01_LOCUS199129</name>
</gene>
<dbReference type="Gene3D" id="2.160.10.10">
    <property type="entry name" value="Hexapeptide repeat proteins"/>
    <property type="match status" value="1"/>
</dbReference>
<evidence type="ECO:0000313" key="1">
    <source>
        <dbReference type="EMBL" id="SVB46275.1"/>
    </source>
</evidence>
<dbReference type="PANTHER" id="PTHR13061">
    <property type="entry name" value="DYNACTIN SUBUNIT P25"/>
    <property type="match status" value="1"/>
</dbReference>
<dbReference type="CDD" id="cd04645">
    <property type="entry name" value="LbH_gamma_CA_like"/>
    <property type="match status" value="1"/>
</dbReference>
<dbReference type="SUPFAM" id="SSF51161">
    <property type="entry name" value="Trimeric LpxA-like enzymes"/>
    <property type="match status" value="1"/>
</dbReference>
<dbReference type="AlphaFoldDB" id="A0A382E750"/>
<dbReference type="InterPro" id="IPR050484">
    <property type="entry name" value="Transf_Hexapept/Carb_Anhydrase"/>
</dbReference>
<reference evidence="1" key="1">
    <citation type="submission" date="2018-05" db="EMBL/GenBank/DDBJ databases">
        <authorList>
            <person name="Lanie J.A."/>
            <person name="Ng W.-L."/>
            <person name="Kazmierczak K.M."/>
            <person name="Andrzejewski T.M."/>
            <person name="Davidsen T.M."/>
            <person name="Wayne K.J."/>
            <person name="Tettelin H."/>
            <person name="Glass J.I."/>
            <person name="Rusch D."/>
            <person name="Podicherti R."/>
            <person name="Tsui H.-C.T."/>
            <person name="Winkler M.E."/>
        </authorList>
    </citation>
    <scope>NUCLEOTIDE SEQUENCE</scope>
</reference>
<dbReference type="EMBL" id="UINC01042949">
    <property type="protein sequence ID" value="SVB46275.1"/>
    <property type="molecule type" value="Genomic_DNA"/>
</dbReference>
<name>A0A382E750_9ZZZZ</name>
<proteinExistence type="predicted"/>
<evidence type="ECO:0008006" key="2">
    <source>
        <dbReference type="Google" id="ProtNLM"/>
    </source>
</evidence>
<sequence length="168" mass="17945">MIHPFKGTKPEIDASALVVDSAQIIGDVKIGEESSVWFNAVIRGDVNFIRVGKRTNIQDGCVLHVARKTLPLEIGDEVTIGHNVTLHACAIGSQCLIGMGATVMDGSIIGEQSIVGAGALVTPNTKIPPKSLVLGSPAKVKRELTEEEIRRIRESAANYVGDIETYLD</sequence>
<organism evidence="1">
    <name type="scientific">marine metagenome</name>
    <dbReference type="NCBI Taxonomy" id="408172"/>
    <lineage>
        <taxon>unclassified sequences</taxon>
        <taxon>metagenomes</taxon>
        <taxon>ecological metagenomes</taxon>
    </lineage>
</organism>
<dbReference type="Pfam" id="PF00132">
    <property type="entry name" value="Hexapep"/>
    <property type="match status" value="1"/>
</dbReference>
<dbReference type="InterPro" id="IPR047324">
    <property type="entry name" value="LbH_gamma_CA-like"/>
</dbReference>
<dbReference type="PANTHER" id="PTHR13061:SF29">
    <property type="entry name" value="GAMMA CARBONIC ANHYDRASE-LIKE 1, MITOCHONDRIAL-RELATED"/>
    <property type="match status" value="1"/>
</dbReference>
<dbReference type="InterPro" id="IPR011004">
    <property type="entry name" value="Trimer_LpxA-like_sf"/>
</dbReference>